<evidence type="ECO:0000256" key="1">
    <source>
        <dbReference type="ARBA" id="ARBA00011046"/>
    </source>
</evidence>
<gene>
    <name evidence="5" type="ORF">LuPra_02119</name>
</gene>
<dbReference type="RefSeq" id="WP_110170696.1">
    <property type="nucleotide sequence ID" value="NZ_CP015136.1"/>
</dbReference>
<comment type="similarity">
    <text evidence="1">Belongs to the BlaI transcriptional regulatory family.</text>
</comment>
<evidence type="ECO:0000256" key="2">
    <source>
        <dbReference type="ARBA" id="ARBA00023015"/>
    </source>
</evidence>
<dbReference type="InterPro" id="IPR005650">
    <property type="entry name" value="BlaI_family"/>
</dbReference>
<accession>A0A143PKY0</accession>
<dbReference type="KEGG" id="abac:LuPra_02119"/>
<name>A0A143PKY0_LUTPR</name>
<keyword evidence="4" id="KW-0804">Transcription</keyword>
<organism evidence="5 6">
    <name type="scientific">Luteitalea pratensis</name>
    <dbReference type="NCBI Taxonomy" id="1855912"/>
    <lineage>
        <taxon>Bacteria</taxon>
        <taxon>Pseudomonadati</taxon>
        <taxon>Acidobacteriota</taxon>
        <taxon>Vicinamibacteria</taxon>
        <taxon>Vicinamibacterales</taxon>
        <taxon>Vicinamibacteraceae</taxon>
        <taxon>Luteitalea</taxon>
    </lineage>
</organism>
<evidence type="ECO:0000256" key="4">
    <source>
        <dbReference type="ARBA" id="ARBA00023163"/>
    </source>
</evidence>
<dbReference type="OrthoDB" id="9795583at2"/>
<keyword evidence="2" id="KW-0805">Transcription regulation</keyword>
<dbReference type="InterPro" id="IPR036388">
    <property type="entry name" value="WH-like_DNA-bd_sf"/>
</dbReference>
<sequence length="130" mass="14883">MPNVTSIDLTRRESQIMDILYRRRRATVEEVRADLPDAPGPSSVRKLLEIMIERGLLAREYDGPRFVYFPAVRQEDASKSALRRLVRTFFDDSPGAAAAALLDMTRTPLSADEYRRLRTLLDRARSEGEE</sequence>
<dbReference type="Gene3D" id="1.10.10.10">
    <property type="entry name" value="Winged helix-like DNA-binding domain superfamily/Winged helix DNA-binding domain"/>
    <property type="match status" value="1"/>
</dbReference>
<dbReference type="GO" id="GO:0003677">
    <property type="term" value="F:DNA binding"/>
    <property type="evidence" value="ECO:0007669"/>
    <property type="project" value="UniProtKB-KW"/>
</dbReference>
<evidence type="ECO:0000313" key="5">
    <source>
        <dbReference type="EMBL" id="AMY08913.1"/>
    </source>
</evidence>
<proteinExistence type="inferred from homology"/>
<dbReference type="Proteomes" id="UP000076079">
    <property type="component" value="Chromosome"/>
</dbReference>
<evidence type="ECO:0000256" key="3">
    <source>
        <dbReference type="ARBA" id="ARBA00023125"/>
    </source>
</evidence>
<reference evidence="6" key="2">
    <citation type="submission" date="2016-04" db="EMBL/GenBank/DDBJ databases">
        <title>First Complete Genome Sequence of a Subdivision 6 Acidobacterium.</title>
        <authorList>
            <person name="Huang S."/>
            <person name="Vieira S."/>
            <person name="Bunk B."/>
            <person name="Riedel T."/>
            <person name="Sproeer C."/>
            <person name="Overmann J."/>
        </authorList>
    </citation>
    <scope>NUCLEOTIDE SEQUENCE [LARGE SCALE GENOMIC DNA]</scope>
    <source>
        <strain evidence="6">DSM 100886 HEG_-6_39</strain>
    </source>
</reference>
<dbReference type="STRING" id="1855912.LuPra_02119"/>
<evidence type="ECO:0000313" key="6">
    <source>
        <dbReference type="Proteomes" id="UP000076079"/>
    </source>
</evidence>
<dbReference type="AlphaFoldDB" id="A0A143PKY0"/>
<dbReference type="InterPro" id="IPR036390">
    <property type="entry name" value="WH_DNA-bd_sf"/>
</dbReference>
<keyword evidence="6" id="KW-1185">Reference proteome</keyword>
<protein>
    <submittedName>
        <fullName evidence="5">Copper transport repressor, CopY/TcrY family</fullName>
    </submittedName>
</protein>
<dbReference type="SUPFAM" id="SSF46785">
    <property type="entry name" value="Winged helix' DNA-binding domain"/>
    <property type="match status" value="1"/>
</dbReference>
<keyword evidence="3" id="KW-0238">DNA-binding</keyword>
<reference evidence="5 6" key="1">
    <citation type="journal article" date="2016" name="Genome Announc.">
        <title>First Complete Genome Sequence of a Subdivision 6 Acidobacterium Strain.</title>
        <authorList>
            <person name="Huang S."/>
            <person name="Vieira S."/>
            <person name="Bunk B."/>
            <person name="Riedel T."/>
            <person name="Sproer C."/>
            <person name="Overmann J."/>
        </authorList>
    </citation>
    <scope>NUCLEOTIDE SEQUENCE [LARGE SCALE GENOMIC DNA]</scope>
    <source>
        <strain evidence="6">DSM 100886 HEG_-6_39</strain>
    </source>
</reference>
<dbReference type="GO" id="GO:0045892">
    <property type="term" value="P:negative regulation of DNA-templated transcription"/>
    <property type="evidence" value="ECO:0007669"/>
    <property type="project" value="InterPro"/>
</dbReference>
<dbReference type="Pfam" id="PF03965">
    <property type="entry name" value="Penicillinase_R"/>
    <property type="match status" value="1"/>
</dbReference>
<dbReference type="EMBL" id="CP015136">
    <property type="protein sequence ID" value="AMY08913.1"/>
    <property type="molecule type" value="Genomic_DNA"/>
</dbReference>